<keyword evidence="3" id="KW-1185">Reference proteome</keyword>
<dbReference type="EMBL" id="VTWS01000001">
    <property type="protein sequence ID" value="KAA9356537.1"/>
    <property type="molecule type" value="Genomic_DNA"/>
</dbReference>
<dbReference type="InterPro" id="IPR014710">
    <property type="entry name" value="RmlC-like_jellyroll"/>
</dbReference>
<dbReference type="PANTHER" id="PTHR36440:SF1">
    <property type="entry name" value="PUTATIVE (AFU_ORTHOLOGUE AFUA_8G07350)-RELATED"/>
    <property type="match status" value="1"/>
</dbReference>
<protein>
    <submittedName>
        <fullName evidence="2">Cupin domain-containing protein</fullName>
    </submittedName>
</protein>
<evidence type="ECO:0000313" key="3">
    <source>
        <dbReference type="Proteomes" id="UP000326344"/>
    </source>
</evidence>
<sequence length="205" mass="22900">MERRDFLAATVASGFLAGFPSATLADQSEPGEHLLPFYLPPATEPLLPGPQGIGIRTRVRQRQTNGQYSSVEFVVGPKIMGPAPHLHEALDELMYVLEGTVSVLVGEEVFQVQAGGWHLRPRGIVHTFWNATDQTVRAIDMYFQQPFEDYLEAVFHTLPREAQAKGLSMDAPEIRARHRALTEQFGMKGFPEKRQALVEKYGLRG</sequence>
<proteinExistence type="predicted"/>
<dbReference type="SUPFAM" id="SSF51182">
    <property type="entry name" value="RmlC-like cupins"/>
    <property type="match status" value="1"/>
</dbReference>
<dbReference type="AlphaFoldDB" id="A0A5N1JM77"/>
<gene>
    <name evidence="2" type="ORF">F0P93_01950</name>
</gene>
<reference evidence="2 3" key="1">
    <citation type="submission" date="2019-09" db="EMBL/GenBank/DDBJ databases">
        <title>Genome Sequence of Larkinella sp MA1.</title>
        <authorList>
            <person name="Srinivasan S."/>
        </authorList>
    </citation>
    <scope>NUCLEOTIDE SEQUENCE [LARGE SCALE GENOMIC DNA]</scope>
    <source>
        <strain evidence="2 3">MA1</strain>
    </source>
</reference>
<evidence type="ECO:0000259" key="1">
    <source>
        <dbReference type="Pfam" id="PF07883"/>
    </source>
</evidence>
<feature type="domain" description="Cupin type-2" evidence="1">
    <location>
        <begin position="77"/>
        <end position="142"/>
    </location>
</feature>
<dbReference type="InterPro" id="IPR011051">
    <property type="entry name" value="RmlC_Cupin_sf"/>
</dbReference>
<accession>A0A5N1JM77</accession>
<evidence type="ECO:0000313" key="2">
    <source>
        <dbReference type="EMBL" id="KAA9356537.1"/>
    </source>
</evidence>
<dbReference type="Proteomes" id="UP000326344">
    <property type="component" value="Unassembled WGS sequence"/>
</dbReference>
<dbReference type="Gene3D" id="2.60.120.10">
    <property type="entry name" value="Jelly Rolls"/>
    <property type="match status" value="1"/>
</dbReference>
<organism evidence="2 3">
    <name type="scientific">Larkinella humicola</name>
    <dbReference type="NCBI Taxonomy" id="2607654"/>
    <lineage>
        <taxon>Bacteria</taxon>
        <taxon>Pseudomonadati</taxon>
        <taxon>Bacteroidota</taxon>
        <taxon>Cytophagia</taxon>
        <taxon>Cytophagales</taxon>
        <taxon>Spirosomataceae</taxon>
        <taxon>Larkinella</taxon>
    </lineage>
</organism>
<dbReference type="InterPro" id="IPR053146">
    <property type="entry name" value="QDO-like"/>
</dbReference>
<comment type="caution">
    <text evidence="2">The sequence shown here is derived from an EMBL/GenBank/DDBJ whole genome shotgun (WGS) entry which is preliminary data.</text>
</comment>
<dbReference type="RefSeq" id="WP_150874691.1">
    <property type="nucleotide sequence ID" value="NZ_VTWS01000001.1"/>
</dbReference>
<dbReference type="PANTHER" id="PTHR36440">
    <property type="entry name" value="PUTATIVE (AFU_ORTHOLOGUE AFUA_8G07350)-RELATED"/>
    <property type="match status" value="1"/>
</dbReference>
<name>A0A5N1JM77_9BACT</name>
<dbReference type="InterPro" id="IPR013096">
    <property type="entry name" value="Cupin_2"/>
</dbReference>
<dbReference type="Pfam" id="PF07883">
    <property type="entry name" value="Cupin_2"/>
    <property type="match status" value="1"/>
</dbReference>